<dbReference type="Pfam" id="PF07261">
    <property type="entry name" value="DnaB_2"/>
    <property type="match status" value="1"/>
</dbReference>
<dbReference type="InterPro" id="IPR034829">
    <property type="entry name" value="DnaD-like_sf"/>
</dbReference>
<comment type="similarity">
    <text evidence="1">Belongs to the DnaB/DnaD family.</text>
</comment>
<feature type="domain" description="DnaB/C C-terminal" evidence="3">
    <location>
        <begin position="171"/>
        <end position="244"/>
    </location>
</feature>
<evidence type="ECO:0000259" key="2">
    <source>
        <dbReference type="Pfam" id="PF06970"/>
    </source>
</evidence>
<dbReference type="EMBL" id="RSDG01000190">
    <property type="protein sequence ID" value="RRR39646.1"/>
    <property type="molecule type" value="Genomic_DNA"/>
</dbReference>
<dbReference type="Gene3D" id="1.10.10.630">
    <property type="entry name" value="DnaD domain-like"/>
    <property type="match status" value="1"/>
</dbReference>
<reference evidence="4 5" key="2">
    <citation type="submission" date="2018-12" db="EMBL/GenBank/DDBJ databases">
        <title>Whole-genome sequences of fifteen clinical Streptococcus suis strains isolated from pigs between 2006 and 2018.</title>
        <authorList>
            <person name="Stevens M.J.A."/>
            <person name="Cernela N."/>
            <person name="Spoerry Serrano N."/>
            <person name="Schmitt S."/>
            <person name="Schrenzel J."/>
            <person name="Stephan R."/>
        </authorList>
    </citation>
    <scope>NUCLEOTIDE SEQUENCE [LARGE SCALE GENOMIC DNA]</scope>
    <source>
        <strain evidence="4 5">SS1014</strain>
    </source>
</reference>
<dbReference type="InterPro" id="IPR053162">
    <property type="entry name" value="DnaD"/>
</dbReference>
<sequence>MMEKTATFFKNEVEKFQYFQFPKWLLKDPYCDLSLQAKMIYALMYDRLGLSLKNEWFDDNGKIYIYYSNESLASKEEGIDCSIPTVIKAKKELASMGLLNEVRQGLTLSNRIYLKGPNSLSHEVKNFKHRTKNSLVQDDKNFKTNKTEYNKTEDSNSNSSCINKYDLQNLFKDFEKGLGRFLSPFEIEDIEKWVNEDHFDESVIREALKEAVLNGKVFMKYINGILRNWKKQGLLTVEAVKAHQAERQQELPKNVDVSPEFLEAMNLWKD</sequence>
<dbReference type="InterPro" id="IPR010724">
    <property type="entry name" value="RepA_N"/>
</dbReference>
<evidence type="ECO:0000259" key="3">
    <source>
        <dbReference type="Pfam" id="PF07261"/>
    </source>
</evidence>
<dbReference type="NCBIfam" id="TIGR01446">
    <property type="entry name" value="DnaD_dom"/>
    <property type="match status" value="1"/>
</dbReference>
<evidence type="ECO:0000313" key="5">
    <source>
        <dbReference type="Proteomes" id="UP000273973"/>
    </source>
</evidence>
<gene>
    <name evidence="4" type="ORF">EJA00_12325</name>
</gene>
<accession>A0A3R8SA17</accession>
<dbReference type="PANTHER" id="PTHR37293:SF6">
    <property type="entry name" value="DNA REPLICATION PROTEIN DNAD"/>
    <property type="match status" value="1"/>
</dbReference>
<reference evidence="4 5" key="1">
    <citation type="submission" date="2018-11" db="EMBL/GenBank/DDBJ databases">
        <authorList>
            <person name="Stevens M.J."/>
            <person name="Cernela N."/>
            <person name="Spoerry Serrano N."/>
            <person name="Schmitt S."/>
            <person name="Schrenzel J."/>
            <person name="Stephan R."/>
        </authorList>
    </citation>
    <scope>NUCLEOTIDE SEQUENCE [LARGE SCALE GENOMIC DNA]</scope>
    <source>
        <strain evidence="4 5">SS1014</strain>
    </source>
</reference>
<comment type="caution">
    <text evidence="4">The sequence shown here is derived from an EMBL/GenBank/DDBJ whole genome shotgun (WGS) entry which is preliminary data.</text>
</comment>
<evidence type="ECO:0000256" key="1">
    <source>
        <dbReference type="ARBA" id="ARBA00093462"/>
    </source>
</evidence>
<dbReference type="PANTHER" id="PTHR37293">
    <property type="entry name" value="PHAGE REPLICATION PROTEIN-RELATED"/>
    <property type="match status" value="1"/>
</dbReference>
<protein>
    <submittedName>
        <fullName evidence="4">DnaD domain protein</fullName>
    </submittedName>
</protein>
<dbReference type="Pfam" id="PF06970">
    <property type="entry name" value="RepA_N"/>
    <property type="match status" value="1"/>
</dbReference>
<organism evidence="4 5">
    <name type="scientific">Streptococcus suis</name>
    <dbReference type="NCBI Taxonomy" id="1307"/>
    <lineage>
        <taxon>Bacteria</taxon>
        <taxon>Bacillati</taxon>
        <taxon>Bacillota</taxon>
        <taxon>Bacilli</taxon>
        <taxon>Lactobacillales</taxon>
        <taxon>Streptococcaceae</taxon>
        <taxon>Streptococcus</taxon>
    </lineage>
</organism>
<dbReference type="InterPro" id="IPR006343">
    <property type="entry name" value="DnaB/C_C"/>
</dbReference>
<dbReference type="SUPFAM" id="SSF158499">
    <property type="entry name" value="DnaD domain-like"/>
    <property type="match status" value="1"/>
</dbReference>
<dbReference type="AlphaFoldDB" id="A0A3R8SA17"/>
<feature type="domain" description="Replication initiator A N-terminal" evidence="2">
    <location>
        <begin position="17"/>
        <end position="93"/>
    </location>
</feature>
<proteinExistence type="inferred from homology"/>
<dbReference type="Proteomes" id="UP000273973">
    <property type="component" value="Unassembled WGS sequence"/>
</dbReference>
<evidence type="ECO:0000313" key="4">
    <source>
        <dbReference type="EMBL" id="RRR39646.1"/>
    </source>
</evidence>
<name>A0A3R8SA17_STRSU</name>